<dbReference type="STRING" id="945553.A0A0D2MFR2"/>
<feature type="repeat" description="TPR" evidence="4">
    <location>
        <begin position="122"/>
        <end position="155"/>
    </location>
</feature>
<dbReference type="OrthoDB" id="629492at2759"/>
<dbReference type="GO" id="GO:0061630">
    <property type="term" value="F:ubiquitin protein ligase activity"/>
    <property type="evidence" value="ECO:0007669"/>
    <property type="project" value="InterPro"/>
</dbReference>
<keyword evidence="1 5" id="KW-0479">Metal-binding</keyword>
<dbReference type="InterPro" id="IPR011990">
    <property type="entry name" value="TPR-like_helical_dom_sf"/>
</dbReference>
<evidence type="ECO:0000256" key="2">
    <source>
        <dbReference type="ARBA" id="ARBA00022771"/>
    </source>
</evidence>
<dbReference type="Gene3D" id="3.30.1370.210">
    <property type="match status" value="1"/>
</dbReference>
<accession>A0A0D2MFR2</accession>
<dbReference type="PROSITE" id="PS50103">
    <property type="entry name" value="ZF_C3H1"/>
    <property type="match status" value="2"/>
</dbReference>
<organism evidence="8 9">
    <name type="scientific">Hypholoma sublateritium (strain FD-334 SS-4)</name>
    <dbReference type="NCBI Taxonomy" id="945553"/>
    <lineage>
        <taxon>Eukaryota</taxon>
        <taxon>Fungi</taxon>
        <taxon>Dikarya</taxon>
        <taxon>Basidiomycota</taxon>
        <taxon>Agaricomycotina</taxon>
        <taxon>Agaricomycetes</taxon>
        <taxon>Agaricomycetidae</taxon>
        <taxon>Agaricales</taxon>
        <taxon>Agaricineae</taxon>
        <taxon>Strophariaceae</taxon>
        <taxon>Hypholoma</taxon>
    </lineage>
</organism>
<dbReference type="SMART" id="SM00028">
    <property type="entry name" value="TPR"/>
    <property type="match status" value="3"/>
</dbReference>
<dbReference type="InterPro" id="IPR019734">
    <property type="entry name" value="TPR_rpt"/>
</dbReference>
<dbReference type="Gene3D" id="1.25.40.10">
    <property type="entry name" value="Tetratricopeptide repeat domain"/>
    <property type="match status" value="1"/>
</dbReference>
<dbReference type="PROSITE" id="PS50005">
    <property type="entry name" value="TPR"/>
    <property type="match status" value="1"/>
</dbReference>
<feature type="zinc finger region" description="C3H1-type" evidence="5">
    <location>
        <begin position="257"/>
        <end position="279"/>
    </location>
</feature>
<gene>
    <name evidence="8" type="ORF">HYPSUDRAFT_41064</name>
</gene>
<evidence type="ECO:0000313" key="9">
    <source>
        <dbReference type="Proteomes" id="UP000054270"/>
    </source>
</evidence>
<dbReference type="EMBL" id="KN817550">
    <property type="protein sequence ID" value="KJA22438.1"/>
    <property type="molecule type" value="Genomic_DNA"/>
</dbReference>
<dbReference type="OMA" id="WDELICQ"/>
<name>A0A0D2MFR2_HYPSF</name>
<dbReference type="Proteomes" id="UP000054270">
    <property type="component" value="Unassembled WGS sequence"/>
</dbReference>
<evidence type="ECO:0000256" key="6">
    <source>
        <dbReference type="SAM" id="MobiDB-lite"/>
    </source>
</evidence>
<dbReference type="PANTHER" id="PTHR11224">
    <property type="entry name" value="MAKORIN-RELATED"/>
    <property type="match status" value="1"/>
</dbReference>
<evidence type="ECO:0000256" key="4">
    <source>
        <dbReference type="PROSITE-ProRule" id="PRU00339"/>
    </source>
</evidence>
<dbReference type="PANTHER" id="PTHR11224:SF10">
    <property type="entry name" value="IP09428P-RELATED"/>
    <property type="match status" value="1"/>
</dbReference>
<reference evidence="9" key="1">
    <citation type="submission" date="2014-04" db="EMBL/GenBank/DDBJ databases">
        <title>Evolutionary Origins and Diversification of the Mycorrhizal Mutualists.</title>
        <authorList>
            <consortium name="DOE Joint Genome Institute"/>
            <consortium name="Mycorrhizal Genomics Consortium"/>
            <person name="Kohler A."/>
            <person name="Kuo A."/>
            <person name="Nagy L.G."/>
            <person name="Floudas D."/>
            <person name="Copeland A."/>
            <person name="Barry K.W."/>
            <person name="Cichocki N."/>
            <person name="Veneault-Fourrey C."/>
            <person name="LaButti K."/>
            <person name="Lindquist E.A."/>
            <person name="Lipzen A."/>
            <person name="Lundell T."/>
            <person name="Morin E."/>
            <person name="Murat C."/>
            <person name="Riley R."/>
            <person name="Ohm R."/>
            <person name="Sun H."/>
            <person name="Tunlid A."/>
            <person name="Henrissat B."/>
            <person name="Grigoriev I.V."/>
            <person name="Hibbett D.S."/>
            <person name="Martin F."/>
        </authorList>
    </citation>
    <scope>NUCLEOTIDE SEQUENCE [LARGE SCALE GENOMIC DNA]</scope>
    <source>
        <strain evidence="9">FD-334 SS-4</strain>
    </source>
</reference>
<dbReference type="GO" id="GO:0000209">
    <property type="term" value="P:protein polyubiquitination"/>
    <property type="evidence" value="ECO:0007669"/>
    <property type="project" value="InterPro"/>
</dbReference>
<dbReference type="SUPFAM" id="SSF48452">
    <property type="entry name" value="TPR-like"/>
    <property type="match status" value="1"/>
</dbReference>
<feature type="domain" description="C3H1-type" evidence="7">
    <location>
        <begin position="257"/>
        <end position="279"/>
    </location>
</feature>
<feature type="region of interest" description="Disordered" evidence="6">
    <location>
        <begin position="360"/>
        <end position="487"/>
    </location>
</feature>
<evidence type="ECO:0000256" key="5">
    <source>
        <dbReference type="PROSITE-ProRule" id="PRU00723"/>
    </source>
</evidence>
<keyword evidence="4" id="KW-0802">TPR repeat</keyword>
<evidence type="ECO:0000256" key="1">
    <source>
        <dbReference type="ARBA" id="ARBA00022723"/>
    </source>
</evidence>
<feature type="compositionally biased region" description="Basic and acidic residues" evidence="6">
    <location>
        <begin position="446"/>
        <end position="458"/>
    </location>
</feature>
<keyword evidence="2 5" id="KW-0863">Zinc-finger</keyword>
<feature type="compositionally biased region" description="Low complexity" evidence="6">
    <location>
        <begin position="389"/>
        <end position="400"/>
    </location>
</feature>
<evidence type="ECO:0000313" key="8">
    <source>
        <dbReference type="EMBL" id="KJA22438.1"/>
    </source>
</evidence>
<feature type="compositionally biased region" description="Low complexity" evidence="6">
    <location>
        <begin position="435"/>
        <end position="445"/>
    </location>
</feature>
<dbReference type="InterPro" id="IPR000571">
    <property type="entry name" value="Znf_CCCH"/>
</dbReference>
<proteinExistence type="predicted"/>
<dbReference type="SMART" id="SM00356">
    <property type="entry name" value="ZnF_C3H1"/>
    <property type="match status" value="2"/>
</dbReference>
<evidence type="ECO:0000259" key="7">
    <source>
        <dbReference type="PROSITE" id="PS50103"/>
    </source>
</evidence>
<evidence type="ECO:0000256" key="3">
    <source>
        <dbReference type="ARBA" id="ARBA00022833"/>
    </source>
</evidence>
<feature type="compositionally biased region" description="Basic residues" evidence="6">
    <location>
        <begin position="424"/>
        <end position="434"/>
    </location>
</feature>
<dbReference type="AlphaFoldDB" id="A0A0D2MFR2"/>
<protein>
    <recommendedName>
        <fullName evidence="7">C3H1-type domain-containing protein</fullName>
    </recommendedName>
</protein>
<keyword evidence="3 5" id="KW-0862">Zinc</keyword>
<keyword evidence="9" id="KW-1185">Reference proteome</keyword>
<dbReference type="InterPro" id="IPR045072">
    <property type="entry name" value="MKRN-like"/>
</dbReference>
<sequence>MAQEGSQISNSEVGTVVPEVEAKSDATSVVIGVATPAEESSVVAGESVDTTPAASINVVVSKPKTTEELIAARALKRAARKTAIREKAEGHKRAGDLLFETHKYKAAYPHYLEATQLWASNPGYFISLAVVYRKMQWYEEAAYAATRALTLDPKNSEARYVRGVARMEQRLLKPARMDFETVLAHDPMHFLARAALTEVTHFIETSGHLGAHALAADPVEALTEGVDFGFPHYDQDALEIASVSDSSDCAHVGNGVQCRFYNHEGCARGNACLFSHAPDEKSVRDDLGRNVCTYFLLDSCKFGAAKCIYSHSREALPKNGWWSSPEQIEKAKAMMAVAEQKNREQRQLESERWKAYLKAMKAAGRPPKSAGIKNGNKRAPEKKTDAPEDAAPTEPEPAVEGQPAAAEAEATKPSPKKKAEGAKRKPQPRKKKVTAKPATEAADAPAVKEETASVEKSDLATTPGFTEYQLNVPPADINPDTSITLAY</sequence>
<feature type="domain" description="C3H1-type" evidence="7">
    <location>
        <begin position="286"/>
        <end position="314"/>
    </location>
</feature>
<feature type="zinc finger region" description="C3H1-type" evidence="5">
    <location>
        <begin position="286"/>
        <end position="314"/>
    </location>
</feature>
<dbReference type="GO" id="GO:0008270">
    <property type="term" value="F:zinc ion binding"/>
    <property type="evidence" value="ECO:0007669"/>
    <property type="project" value="UniProtKB-KW"/>
</dbReference>